<dbReference type="SMART" id="SM00421">
    <property type="entry name" value="HTH_LUXR"/>
    <property type="match status" value="1"/>
</dbReference>
<dbReference type="SUPFAM" id="SSF46894">
    <property type="entry name" value="C-terminal effector domain of the bipartite response regulators"/>
    <property type="match status" value="1"/>
</dbReference>
<dbReference type="InterPro" id="IPR011990">
    <property type="entry name" value="TPR-like_helical_dom_sf"/>
</dbReference>
<dbReference type="InterPro" id="IPR041664">
    <property type="entry name" value="AAA_16"/>
</dbReference>
<evidence type="ECO:0000256" key="1">
    <source>
        <dbReference type="ARBA" id="ARBA00022741"/>
    </source>
</evidence>
<keyword evidence="6" id="KW-1185">Reference proteome</keyword>
<dbReference type="InterPro" id="IPR016032">
    <property type="entry name" value="Sig_transdc_resp-reg_C-effctor"/>
</dbReference>
<gene>
    <name evidence="5" type="ORF">GGQ55_002720</name>
</gene>
<dbReference type="AlphaFoldDB" id="A0A853CIQ7"/>
<feature type="domain" description="Rhodanese" evidence="4">
    <location>
        <begin position="54"/>
        <end position="77"/>
    </location>
</feature>
<keyword evidence="1" id="KW-0547">Nucleotide-binding</keyword>
<dbReference type="PANTHER" id="PTHR16305:SF35">
    <property type="entry name" value="TRANSCRIPTIONAL ACTIVATOR DOMAIN"/>
    <property type="match status" value="1"/>
</dbReference>
<evidence type="ECO:0000259" key="4">
    <source>
        <dbReference type="PROSITE" id="PS50206"/>
    </source>
</evidence>
<dbReference type="Proteomes" id="UP000541969">
    <property type="component" value="Unassembled WGS sequence"/>
</dbReference>
<dbReference type="PROSITE" id="PS50206">
    <property type="entry name" value="RHODANESE_3"/>
    <property type="match status" value="1"/>
</dbReference>
<dbReference type="Gene3D" id="1.10.10.10">
    <property type="entry name" value="Winged helix-like DNA-binding domain superfamily/Winged helix DNA-binding domain"/>
    <property type="match status" value="1"/>
</dbReference>
<proteinExistence type="predicted"/>
<dbReference type="GO" id="GO:0005524">
    <property type="term" value="F:ATP binding"/>
    <property type="evidence" value="ECO:0007669"/>
    <property type="project" value="UniProtKB-KW"/>
</dbReference>
<dbReference type="PANTHER" id="PTHR16305">
    <property type="entry name" value="TESTICULAR SOLUBLE ADENYLYL CYCLASE"/>
    <property type="match status" value="1"/>
</dbReference>
<accession>A0A853CIQ7</accession>
<reference evidence="5 6" key="1">
    <citation type="submission" date="2020-07" db="EMBL/GenBank/DDBJ databases">
        <title>Sequencing the genomes of 1000 actinobacteria strains.</title>
        <authorList>
            <person name="Klenk H.-P."/>
        </authorList>
    </citation>
    <scope>NUCLEOTIDE SEQUENCE [LARGE SCALE GENOMIC DNA]</scope>
    <source>
        <strain evidence="5 6">DSM 104001</strain>
    </source>
</reference>
<sequence>MSDVVSPVLVGRERELSRIRATVDRTASGEPGVVLVAGEAGVGKSRLIETALDGRTDVRVLAGGCIELGGEGLPLVPLVDALRTLARTTAPPDLDRFLGPARPELGRLLPELTTLDAAPAPAGSTGQLFELVLGVLGRIGADRPLVLVVEDLHWADRSTLDLIAFLVRTLHGLPVLLLLTYRSDEVDRRSPLRPLLSSWERARGVERIQLERFTRPEVGAQISAILGSAADPAMVDLVFERSEGNPFFVEELLRTLREGASADELPPSLRDVLLSRAERVSDPVQRLLRTAAVAGRWVPERLLAEVAAVPPAERYEALREAVDASLLVVDGAGRGYAFRHALTRDAVYQDLLPGERVDLHTAYAEALDRDPTLAGDDVSVSATLAVHWYAAHDLPRALAASVRAGREALAAYAPAEARQHLERALEVWRGVPSPEACAGTDKVEILRLAARASFHGGDPHRALPLLQQASELVDPAADPERAALIVEQQAFTLRMLGEDGASLTALEGALDALPETPSRARATLLSSLANTLLRLGEERAADVARAAIEVSKAVGARAELASALVSLGSALSYLDDADEGEAALREGLQLALETGDVDNALRGYVNLSDALEAHGKHAAAAEAARTGIEVARRVGQYRTFGVFLRGNLVEPLVRVGDWAEAETLAREDLGAGLSGVFAASLLELLGYLAVSKGSPDEARDCVRQSRRHLGESREPQFTHALAYLEADAARQHGDLAAAAALVTTGMAELSAWSTRYAWPLMWLGARVEADVATLARDRNEPPPVPFMDAVPHPEEAARFLPAAAAYRAMTDAEVLRRDARPAVAAWEAAVRAWESAADAWPMAYARFRLGEALCAEGRRDEATEPLRAASRSAAVLGARPLLDDVRALARRARVPLEEQAAPEPDEAGAPFALTDREREVLALVAAGRSNGQIAAELFISPKTASVHVSNILAKLGVGGRVEAAGVAHRLGLVPPS</sequence>
<name>A0A853CIQ7_9ACTN</name>
<dbReference type="Gene3D" id="1.25.40.10">
    <property type="entry name" value="Tetratricopeptide repeat domain"/>
    <property type="match status" value="2"/>
</dbReference>
<dbReference type="PROSITE" id="PS50043">
    <property type="entry name" value="HTH_LUXR_2"/>
    <property type="match status" value="1"/>
</dbReference>
<dbReference type="CDD" id="cd06170">
    <property type="entry name" value="LuxR_C_like"/>
    <property type="match status" value="1"/>
</dbReference>
<feature type="domain" description="HTH luxR-type" evidence="3">
    <location>
        <begin position="906"/>
        <end position="971"/>
    </location>
</feature>
<dbReference type="InterPro" id="IPR036388">
    <property type="entry name" value="WH-like_DNA-bd_sf"/>
</dbReference>
<organism evidence="5 6">
    <name type="scientific">Petropleomorpha daqingensis</name>
    <dbReference type="NCBI Taxonomy" id="2026353"/>
    <lineage>
        <taxon>Bacteria</taxon>
        <taxon>Bacillati</taxon>
        <taxon>Actinomycetota</taxon>
        <taxon>Actinomycetes</taxon>
        <taxon>Geodermatophilales</taxon>
        <taxon>Geodermatophilaceae</taxon>
        <taxon>Petropleomorpha</taxon>
    </lineage>
</organism>
<evidence type="ECO:0000259" key="3">
    <source>
        <dbReference type="PROSITE" id="PS50043"/>
    </source>
</evidence>
<dbReference type="InterPro" id="IPR001763">
    <property type="entry name" value="Rhodanese-like_dom"/>
</dbReference>
<dbReference type="SUPFAM" id="SSF48452">
    <property type="entry name" value="TPR-like"/>
    <property type="match status" value="2"/>
</dbReference>
<comment type="caution">
    <text evidence="5">The sequence shown here is derived from an EMBL/GenBank/DDBJ whole genome shotgun (WGS) entry which is preliminary data.</text>
</comment>
<keyword evidence="5" id="KW-0238">DNA-binding</keyword>
<evidence type="ECO:0000313" key="6">
    <source>
        <dbReference type="Proteomes" id="UP000541969"/>
    </source>
</evidence>
<dbReference type="Pfam" id="PF00196">
    <property type="entry name" value="GerE"/>
    <property type="match status" value="1"/>
</dbReference>
<dbReference type="InterPro" id="IPR027417">
    <property type="entry name" value="P-loop_NTPase"/>
</dbReference>
<dbReference type="Pfam" id="PF13191">
    <property type="entry name" value="AAA_16"/>
    <property type="match status" value="1"/>
</dbReference>
<dbReference type="InterPro" id="IPR000792">
    <property type="entry name" value="Tscrpt_reg_LuxR_C"/>
</dbReference>
<dbReference type="RefSeq" id="WP_179717564.1">
    <property type="nucleotide sequence ID" value="NZ_JACBZT010000001.1"/>
</dbReference>
<dbReference type="GO" id="GO:0005737">
    <property type="term" value="C:cytoplasm"/>
    <property type="evidence" value="ECO:0007669"/>
    <property type="project" value="TreeGrafter"/>
</dbReference>
<dbReference type="GO" id="GO:0004016">
    <property type="term" value="F:adenylate cyclase activity"/>
    <property type="evidence" value="ECO:0007669"/>
    <property type="project" value="TreeGrafter"/>
</dbReference>
<dbReference type="EMBL" id="JACBZT010000001">
    <property type="protein sequence ID" value="NYJ06442.1"/>
    <property type="molecule type" value="Genomic_DNA"/>
</dbReference>
<evidence type="ECO:0000256" key="2">
    <source>
        <dbReference type="ARBA" id="ARBA00022840"/>
    </source>
</evidence>
<dbReference type="GO" id="GO:0006355">
    <property type="term" value="P:regulation of DNA-templated transcription"/>
    <property type="evidence" value="ECO:0007669"/>
    <property type="project" value="InterPro"/>
</dbReference>
<dbReference type="PRINTS" id="PR00038">
    <property type="entry name" value="HTHLUXR"/>
</dbReference>
<protein>
    <submittedName>
        <fullName evidence="5">DNA-binding CsgD family transcriptional regulator/tetratricopeptide (TPR) repeat protein</fullName>
    </submittedName>
</protein>
<dbReference type="GO" id="GO:0003677">
    <property type="term" value="F:DNA binding"/>
    <property type="evidence" value="ECO:0007669"/>
    <property type="project" value="UniProtKB-KW"/>
</dbReference>
<keyword evidence="2" id="KW-0067">ATP-binding</keyword>
<evidence type="ECO:0000313" key="5">
    <source>
        <dbReference type="EMBL" id="NYJ06442.1"/>
    </source>
</evidence>
<dbReference type="SUPFAM" id="SSF52540">
    <property type="entry name" value="P-loop containing nucleoside triphosphate hydrolases"/>
    <property type="match status" value="1"/>
</dbReference>